<sequence length="73" mass="7968">MRGLRNQDGRAEGTSWCILGLPELSRLQGQALPQRLRTGWIIIALSGKGHSQVRLAVRQAGAPVFCIDTDTLL</sequence>
<name>A0A375HT09_9BURK</name>
<evidence type="ECO:0000313" key="1">
    <source>
        <dbReference type="EMBL" id="SPD69160.1"/>
    </source>
</evidence>
<evidence type="ECO:0000313" key="2">
    <source>
        <dbReference type="Proteomes" id="UP000254259"/>
    </source>
</evidence>
<dbReference type="Proteomes" id="UP000254259">
    <property type="component" value="Plasmid CBM2636p"/>
</dbReference>
<dbReference type="EMBL" id="LT984815">
    <property type="protein sequence ID" value="SPD69160.1"/>
    <property type="molecule type" value="Genomic_DNA"/>
</dbReference>
<protein>
    <submittedName>
        <fullName evidence="1">Uncharacterized protein</fullName>
    </submittedName>
</protein>
<gene>
    <name evidence="1" type="ORF">CBM2636_P10071</name>
</gene>
<proteinExistence type="predicted"/>
<keyword evidence="1" id="KW-0614">Plasmid</keyword>
<accession>A0A375HT09</accession>
<dbReference type="AlphaFoldDB" id="A0A375HT09"/>
<reference evidence="1 2" key="1">
    <citation type="submission" date="2018-01" db="EMBL/GenBank/DDBJ databases">
        <authorList>
            <person name="Clerissi C."/>
        </authorList>
    </citation>
    <scope>NUCLEOTIDE SEQUENCE [LARGE SCALE GENOMIC DNA]</scope>
    <source>
        <strain evidence="1">Cupriavidus taiwanensis SWF 66322</strain>
        <plasmid evidence="2">cbm2636p</plasmid>
    </source>
</reference>
<organism evidence="1 2">
    <name type="scientific">Cupriavidus taiwanensis</name>
    <dbReference type="NCBI Taxonomy" id="164546"/>
    <lineage>
        <taxon>Bacteria</taxon>
        <taxon>Pseudomonadati</taxon>
        <taxon>Pseudomonadota</taxon>
        <taxon>Betaproteobacteria</taxon>
        <taxon>Burkholderiales</taxon>
        <taxon>Burkholderiaceae</taxon>
        <taxon>Cupriavidus</taxon>
    </lineage>
</organism>
<geneLocation type="plasmid" evidence="2">
    <name>cbm2636p</name>
</geneLocation>